<dbReference type="Proteomes" id="UP000240653">
    <property type="component" value="Unassembled WGS sequence"/>
</dbReference>
<feature type="domain" description="Glycosyltransferase 2-like" evidence="1">
    <location>
        <begin position="5"/>
        <end position="123"/>
    </location>
</feature>
<dbReference type="InterPro" id="IPR001173">
    <property type="entry name" value="Glyco_trans_2-like"/>
</dbReference>
<dbReference type="RefSeq" id="WP_106725643.1">
    <property type="nucleotide sequence ID" value="NZ_PXYL01000010.1"/>
</dbReference>
<dbReference type="EMBL" id="PXYL01000010">
    <property type="protein sequence ID" value="PSJ58548.1"/>
    <property type="molecule type" value="Genomic_DNA"/>
</dbReference>
<gene>
    <name evidence="2" type="ORF">C7I85_19315</name>
</gene>
<name>A0A2P7S7T5_9HYPH</name>
<dbReference type="Pfam" id="PF00535">
    <property type="entry name" value="Glycos_transf_2"/>
    <property type="match status" value="1"/>
</dbReference>
<evidence type="ECO:0000313" key="3">
    <source>
        <dbReference type="Proteomes" id="UP000240653"/>
    </source>
</evidence>
<dbReference type="Gene3D" id="3.90.550.10">
    <property type="entry name" value="Spore Coat Polysaccharide Biosynthesis Protein SpsA, Chain A"/>
    <property type="match status" value="1"/>
</dbReference>
<dbReference type="GO" id="GO:0016740">
    <property type="term" value="F:transferase activity"/>
    <property type="evidence" value="ECO:0007669"/>
    <property type="project" value="UniProtKB-KW"/>
</dbReference>
<evidence type="ECO:0000259" key="1">
    <source>
        <dbReference type="Pfam" id="PF00535"/>
    </source>
</evidence>
<dbReference type="PANTHER" id="PTHR43685:SF11">
    <property type="entry name" value="GLYCOSYLTRANSFERASE TAGX-RELATED"/>
    <property type="match status" value="1"/>
</dbReference>
<dbReference type="SUPFAM" id="SSF53448">
    <property type="entry name" value="Nucleotide-diphospho-sugar transferases"/>
    <property type="match status" value="1"/>
</dbReference>
<dbReference type="OrthoDB" id="5291101at2"/>
<dbReference type="InterPro" id="IPR029044">
    <property type="entry name" value="Nucleotide-diphossugar_trans"/>
</dbReference>
<dbReference type="InterPro" id="IPR050834">
    <property type="entry name" value="Glycosyltransf_2"/>
</dbReference>
<sequence>MSVDVIIPCYNYAHFLEQCVGGVLSQAVDGLRIIIIDNASTDDSVAVAKRLAERDSRIEVICHEKNLGPHASFNEGIDRASADYLMILCADDLLAEGALEPAIKAMEQTPEASFAIGAYAEIRPLEEAGSAIAESSWHMSDGLGFIRRCCSSLDPVAAHAILVRRSVQMRAGYYNPRLALCDDFELALRLAQIGHVIELSAPLAVRRIQSGSISEPAWNDRLRLLQERQAALDSFFASGRKGFPDADKIHRVGLQRIAEAAFWSAVSHLARGKSRIALKLFRYGYSLRPATMLLPPLAYLVRTNGTTKRVKAVMLEAFGRRNGAS</sequence>
<evidence type="ECO:0000313" key="2">
    <source>
        <dbReference type="EMBL" id="PSJ58548.1"/>
    </source>
</evidence>
<keyword evidence="3" id="KW-1185">Reference proteome</keyword>
<organism evidence="2 3">
    <name type="scientific">Pseudaminobacter soli</name>
    <name type="common">ex Li et al. 2025</name>
    <dbReference type="NCBI Taxonomy" id="1295366"/>
    <lineage>
        <taxon>Bacteria</taxon>
        <taxon>Pseudomonadati</taxon>
        <taxon>Pseudomonadota</taxon>
        <taxon>Alphaproteobacteria</taxon>
        <taxon>Hyphomicrobiales</taxon>
        <taxon>Phyllobacteriaceae</taxon>
        <taxon>Pseudaminobacter</taxon>
    </lineage>
</organism>
<dbReference type="PANTHER" id="PTHR43685">
    <property type="entry name" value="GLYCOSYLTRANSFERASE"/>
    <property type="match status" value="1"/>
</dbReference>
<accession>A0A2P7S7T5</accession>
<protein>
    <submittedName>
        <fullName evidence="2">Glycosyltransferase family 2 protein</fullName>
    </submittedName>
</protein>
<reference evidence="2 3" key="1">
    <citation type="submission" date="2018-03" db="EMBL/GenBank/DDBJ databases">
        <title>The draft genome of Mesorhizobium soli JCM 19897.</title>
        <authorList>
            <person name="Li L."/>
            <person name="Liu L."/>
            <person name="Liang L."/>
            <person name="Wang T."/>
            <person name="Zhang X."/>
        </authorList>
    </citation>
    <scope>NUCLEOTIDE SEQUENCE [LARGE SCALE GENOMIC DNA]</scope>
    <source>
        <strain evidence="2 3">JCM 19897</strain>
    </source>
</reference>
<comment type="caution">
    <text evidence="2">The sequence shown here is derived from an EMBL/GenBank/DDBJ whole genome shotgun (WGS) entry which is preliminary data.</text>
</comment>
<dbReference type="AlphaFoldDB" id="A0A2P7S7T5"/>
<keyword evidence="2" id="KW-0808">Transferase</keyword>
<proteinExistence type="predicted"/>